<protein>
    <submittedName>
        <fullName evidence="2">Uncharacterized protein</fullName>
    </submittedName>
</protein>
<dbReference type="Proteomes" id="UP000245375">
    <property type="component" value="Unassembled WGS sequence"/>
</dbReference>
<evidence type="ECO:0000256" key="1">
    <source>
        <dbReference type="SAM" id="SignalP"/>
    </source>
</evidence>
<sequence length="367" mass="43302">MKIIRIKRYILLFSSLFMIFFCCSKSNNEDIAPVKIKELKTYEVIPFEVPTNNVEYICERKDLGVTKGDSTTIVPYYFDMSLTSEKLWNIKYSENTLELNHLSSGCGDECVSWDIYKFKIDENCIGLSYAYYRTQDFFDGIRDIEKIETNISLQVQNWIKNEHFSGQLVISNPLDGTEKIKKFWVDIKPENYSELSETNPLSFDDCLKSKLPLYIDLNNDNVNDFAIHYNVQQYLNKSPQRNKYAINLVSLNENNFILYNRNGFIHSNKENNITTENKDETTNDSFLDVYTDFNLPYQEYSYWLRDIIAWSRPATFPDLENNYFLVKKIVNNKSFYGWINFTIDTNNCSYQIHETFLNSEPDKHIII</sequence>
<organism evidence="2 3">
    <name type="scientific">Algibacter marinivivus</name>
    <dbReference type="NCBI Taxonomy" id="2100723"/>
    <lineage>
        <taxon>Bacteria</taxon>
        <taxon>Pseudomonadati</taxon>
        <taxon>Bacteroidota</taxon>
        <taxon>Flavobacteriia</taxon>
        <taxon>Flavobacteriales</taxon>
        <taxon>Flavobacteriaceae</taxon>
        <taxon>Algibacter</taxon>
    </lineage>
</organism>
<gene>
    <name evidence="2" type="ORF">DIS18_09790</name>
</gene>
<accession>A0A2U2X438</accession>
<dbReference type="OrthoDB" id="1203170at2"/>
<reference evidence="2" key="2">
    <citation type="submission" date="2018-05" db="EMBL/GenBank/DDBJ databases">
        <authorList>
            <person name="Lanie J.A."/>
            <person name="Ng W.-L."/>
            <person name="Kazmierczak K.M."/>
            <person name="Andrzejewski T.M."/>
            <person name="Davidsen T.M."/>
            <person name="Wayne K.J."/>
            <person name="Tettelin H."/>
            <person name="Glass J.I."/>
            <person name="Rusch D."/>
            <person name="Podicherti R."/>
            <person name="Tsui H.-C.T."/>
            <person name="Winkler M.E."/>
        </authorList>
    </citation>
    <scope>NUCLEOTIDE SEQUENCE [LARGE SCALE GENOMIC DNA]</scope>
    <source>
        <strain evidence="2">ZY111</strain>
    </source>
</reference>
<evidence type="ECO:0000313" key="2">
    <source>
        <dbReference type="EMBL" id="PWH82530.1"/>
    </source>
</evidence>
<feature type="chain" id="PRO_5015687969" evidence="1">
    <location>
        <begin position="25"/>
        <end position="367"/>
    </location>
</feature>
<dbReference type="RefSeq" id="WP_109352897.1">
    <property type="nucleotide sequence ID" value="NZ_QFRI01000002.1"/>
</dbReference>
<keyword evidence="3" id="KW-1185">Reference proteome</keyword>
<proteinExistence type="predicted"/>
<comment type="caution">
    <text evidence="2">The sequence shown here is derived from an EMBL/GenBank/DDBJ whole genome shotgun (WGS) entry which is preliminary data.</text>
</comment>
<feature type="signal peptide" evidence="1">
    <location>
        <begin position="1"/>
        <end position="24"/>
    </location>
</feature>
<keyword evidence="1" id="KW-0732">Signal</keyword>
<reference evidence="2" key="1">
    <citation type="submission" date="2018-05" db="EMBL/GenBank/DDBJ databases">
        <title>Algibacter marinivivus sp. nov., isolated from sample around a algae.</title>
        <authorList>
            <person name="Zhong X."/>
        </authorList>
    </citation>
    <scope>NUCLEOTIDE SEQUENCE [LARGE SCALE GENOMIC DNA]</scope>
    <source>
        <strain evidence="2">ZY111</strain>
    </source>
</reference>
<evidence type="ECO:0000313" key="3">
    <source>
        <dbReference type="Proteomes" id="UP000245375"/>
    </source>
</evidence>
<name>A0A2U2X438_9FLAO</name>
<dbReference type="AlphaFoldDB" id="A0A2U2X438"/>
<dbReference type="EMBL" id="QFRI01000002">
    <property type="protein sequence ID" value="PWH82530.1"/>
    <property type="molecule type" value="Genomic_DNA"/>
</dbReference>